<dbReference type="InterPro" id="IPR051783">
    <property type="entry name" value="NAD(P)-dependent_oxidoreduct"/>
</dbReference>
<protein>
    <submittedName>
        <fullName evidence="2">Cholesterol dehydrogenase</fullName>
    </submittedName>
</protein>
<evidence type="ECO:0000313" key="3">
    <source>
        <dbReference type="Proteomes" id="UP000248897"/>
    </source>
</evidence>
<reference evidence="2 3" key="1">
    <citation type="submission" date="2018-06" db="EMBL/GenBank/DDBJ databases">
        <authorList>
            <consortium name="Pathogen Informatics"/>
            <person name="Doyle S."/>
        </authorList>
    </citation>
    <scope>NUCLEOTIDE SEQUENCE [LARGE SCALE GENOMIC DNA]</scope>
    <source>
        <strain evidence="2 3">NCTC12961</strain>
    </source>
</reference>
<dbReference type="EMBL" id="LS483469">
    <property type="protein sequence ID" value="SQI39724.1"/>
    <property type="molecule type" value="Genomic_DNA"/>
</dbReference>
<evidence type="ECO:0000259" key="1">
    <source>
        <dbReference type="Pfam" id="PF05368"/>
    </source>
</evidence>
<organism evidence="2 3">
    <name type="scientific">Serratia plymuthica</name>
    <dbReference type="NCBI Taxonomy" id="82996"/>
    <lineage>
        <taxon>Bacteria</taxon>
        <taxon>Pseudomonadati</taxon>
        <taxon>Pseudomonadota</taxon>
        <taxon>Gammaproteobacteria</taxon>
        <taxon>Enterobacterales</taxon>
        <taxon>Yersiniaceae</taxon>
        <taxon>Serratia</taxon>
    </lineage>
</organism>
<dbReference type="GO" id="GO:0005737">
    <property type="term" value="C:cytoplasm"/>
    <property type="evidence" value="ECO:0007669"/>
    <property type="project" value="TreeGrafter"/>
</dbReference>
<name>A0A2X4XSL2_SERPL</name>
<dbReference type="Pfam" id="PF05368">
    <property type="entry name" value="NmrA"/>
    <property type="match status" value="1"/>
</dbReference>
<proteinExistence type="predicted"/>
<dbReference type="GO" id="GO:0004029">
    <property type="term" value="F:aldehyde dehydrogenase (NAD+) activity"/>
    <property type="evidence" value="ECO:0007669"/>
    <property type="project" value="TreeGrafter"/>
</dbReference>
<feature type="domain" description="NmrA-like" evidence="1">
    <location>
        <begin position="5"/>
        <end position="83"/>
    </location>
</feature>
<dbReference type="AlphaFoldDB" id="A0A2X4XSL2"/>
<accession>A0A2X4XSL2</accession>
<gene>
    <name evidence="2" type="ORF">NCTC12961_02923</name>
</gene>
<dbReference type="SUPFAM" id="SSF51735">
    <property type="entry name" value="NAD(P)-binding Rossmann-fold domains"/>
    <property type="match status" value="1"/>
</dbReference>
<dbReference type="InterPro" id="IPR036291">
    <property type="entry name" value="NAD(P)-bd_dom_sf"/>
</dbReference>
<dbReference type="Gene3D" id="3.40.50.720">
    <property type="entry name" value="NAD(P)-binding Rossmann-like Domain"/>
    <property type="match status" value="1"/>
</dbReference>
<dbReference type="PANTHER" id="PTHR48079:SF6">
    <property type="entry name" value="NAD(P)-BINDING DOMAIN-CONTAINING PROTEIN-RELATED"/>
    <property type="match status" value="1"/>
</dbReference>
<sequence length="93" mass="9929">MMNMKTAFVTGATGLLGNNLVRELIAKGCHVKALVRSLEKGRRQFGSVEGVELIAGDMTDVAAFAAHLQGCDVLFHTAAYFRDNYKAAATGPN</sequence>
<dbReference type="InterPro" id="IPR008030">
    <property type="entry name" value="NmrA-like"/>
</dbReference>
<dbReference type="Proteomes" id="UP000248897">
    <property type="component" value="Chromosome 1"/>
</dbReference>
<dbReference type="PANTHER" id="PTHR48079">
    <property type="entry name" value="PROTEIN YEEZ"/>
    <property type="match status" value="1"/>
</dbReference>
<evidence type="ECO:0000313" key="2">
    <source>
        <dbReference type="EMBL" id="SQI39724.1"/>
    </source>
</evidence>